<comment type="cofactor">
    <cofactor evidence="1">
        <name>Mg(2+)</name>
        <dbReference type="ChEBI" id="CHEBI:18420"/>
    </cofactor>
</comment>
<dbReference type="EMBL" id="LSSM01002931">
    <property type="protein sequence ID" value="OMJ19717.1"/>
    <property type="molecule type" value="Genomic_DNA"/>
</dbReference>
<protein>
    <recommendedName>
        <fullName evidence="9">Selenoprotein O</fullName>
    </recommendedName>
</protein>
<dbReference type="PANTHER" id="PTHR32057:SF14">
    <property type="entry name" value="PROTEIN ADENYLYLTRANSFERASE SELO, MITOCHONDRIAL"/>
    <property type="match status" value="1"/>
</dbReference>
<evidence type="ECO:0000256" key="7">
    <source>
        <dbReference type="ARBA" id="ARBA00022840"/>
    </source>
</evidence>
<dbReference type="Proteomes" id="UP000187429">
    <property type="component" value="Unassembled WGS sequence"/>
</dbReference>
<dbReference type="GO" id="GO:0070733">
    <property type="term" value="F:AMPylase activity"/>
    <property type="evidence" value="ECO:0007669"/>
    <property type="project" value="TreeGrafter"/>
</dbReference>
<gene>
    <name evidence="11" type="ORF">AYI69_g6511</name>
</gene>
<organism evidence="11 12">
    <name type="scientific">Smittium culicis</name>
    <dbReference type="NCBI Taxonomy" id="133412"/>
    <lineage>
        <taxon>Eukaryota</taxon>
        <taxon>Fungi</taxon>
        <taxon>Fungi incertae sedis</taxon>
        <taxon>Zoopagomycota</taxon>
        <taxon>Kickxellomycotina</taxon>
        <taxon>Harpellomycetes</taxon>
        <taxon>Harpellales</taxon>
        <taxon>Legeriomycetaceae</taxon>
        <taxon>Smittium</taxon>
    </lineage>
</organism>
<dbReference type="GO" id="GO:0046872">
    <property type="term" value="F:metal ion binding"/>
    <property type="evidence" value="ECO:0007669"/>
    <property type="project" value="UniProtKB-KW"/>
</dbReference>
<evidence type="ECO:0000256" key="9">
    <source>
        <dbReference type="ARBA" id="ARBA00031547"/>
    </source>
</evidence>
<accession>A0A1R1XYF4</accession>
<evidence type="ECO:0000313" key="11">
    <source>
        <dbReference type="EMBL" id="OMJ19717.1"/>
    </source>
</evidence>
<dbReference type="OrthoDB" id="10254721at2759"/>
<sequence length="1005" mass="112168">MNSKFISILKKEPLFIKELKSDPKINPLINPLAYLLPSKKQTCAANQLHCPDFKYLSSNDSYGVSEDQVRSQIEIARTPRLLSEGIWSHACPDTSINHKLLHMNPFAHNLVGTENSDFITAINDYLQTRNSNLSANNADPNKSENFHETISKIDQLHIDKLSKNAPISLTDPFTDQKIHIDNIMHEIRDIEALLSGNAYFNSCLGANKSCPSSSSNPEICSCFLPIAMAYAGYQFGSFAGQLGDGRASTLLQLRKPKNIVNSASSLDKTRPNVPASELTATSSSANGSTSTANKSGSVYEFSNDFIELQIKGCGETPFSRTADGYALLSSSMREYLCSEHMHGLHVPTTRVLGLLASTNADNGNASSKFDLFQNEFAEYGGSNKNHVYRDDIFQQGGIVARYAESWLRFGSFELVYWQKALEKSRKVGSSSSDNSQNTSINTTTPINIGKYANGTVKDIADFVLDKYYSEYMASHSLNNANITSNSDCNTITNDVLVHVQENADLAEIFKNKYLFLVHCITKSTATLIARWMSVGFCHGVMNTDNMSVLGLTIDYGPYAFLNSYNPDFICNKSDYQGRYSFSNQPKIAAWNIMRISSTLVDLATSESNPINNKSTSFNNDTASDSIDDSTPPGDYAKDMIIKIISNYGSIYNLSYRYLMSLKLGLLNPTDSYSIEKIPDFSFGMNKELGENLDKLYETIIGPLLVFMEENKLDYTNTIRKLSKLLRARFVTELDTQNYGNQAKMNVDSSIDLSHLDRNMQINKHVNEIFEFSSSSNQTKLSSEINQDISENHQSKVAEFVALLEDKYFKHFSTMYSNISTSISSEENANTNSSHQDNNFTLQKTMDKIALNMDTINPQFILRNWILEELIGLIDNKQEPIPQQNDIAATPKQASSSSTAQTESNNSHLTGSPNILNEGTAIKSDRSIDDEAEAKNMQLLAKRFDEVFMLMTKHVYTDADELDKILVSCDKYTNVQEKSVLKEFPNAKRYAGPVPNVTTYLLPLFT</sequence>
<evidence type="ECO:0000256" key="3">
    <source>
        <dbReference type="ARBA" id="ARBA00022679"/>
    </source>
</evidence>
<reference evidence="12" key="1">
    <citation type="submission" date="2017-01" db="EMBL/GenBank/DDBJ databases">
        <authorList>
            <person name="Wang Y."/>
            <person name="White M."/>
            <person name="Kvist S."/>
            <person name="Moncalvo J.-M."/>
        </authorList>
    </citation>
    <scope>NUCLEOTIDE SEQUENCE [LARGE SCALE GENOMIC DNA]</scope>
    <source>
        <strain evidence="12">ID-206-W2</strain>
    </source>
</reference>
<evidence type="ECO:0000256" key="6">
    <source>
        <dbReference type="ARBA" id="ARBA00022741"/>
    </source>
</evidence>
<evidence type="ECO:0000256" key="8">
    <source>
        <dbReference type="ARBA" id="ARBA00022842"/>
    </source>
</evidence>
<feature type="compositionally biased region" description="Low complexity" evidence="10">
    <location>
        <begin position="279"/>
        <end position="293"/>
    </location>
</feature>
<feature type="region of interest" description="Disordered" evidence="10">
    <location>
        <begin position="885"/>
        <end position="917"/>
    </location>
</feature>
<dbReference type="GO" id="GO:0005739">
    <property type="term" value="C:mitochondrion"/>
    <property type="evidence" value="ECO:0007669"/>
    <property type="project" value="TreeGrafter"/>
</dbReference>
<keyword evidence="7" id="KW-0067">ATP-binding</keyword>
<dbReference type="Pfam" id="PF02696">
    <property type="entry name" value="SelO"/>
    <property type="match status" value="3"/>
</dbReference>
<keyword evidence="8" id="KW-0460">Magnesium</keyword>
<keyword evidence="3" id="KW-0808">Transferase</keyword>
<dbReference type="PANTHER" id="PTHR32057">
    <property type="entry name" value="PROTEIN ADENYLYLTRANSFERASE SELO, MITOCHONDRIAL"/>
    <property type="match status" value="1"/>
</dbReference>
<dbReference type="GO" id="GO:0005524">
    <property type="term" value="F:ATP binding"/>
    <property type="evidence" value="ECO:0007669"/>
    <property type="project" value="UniProtKB-KW"/>
</dbReference>
<evidence type="ECO:0000256" key="4">
    <source>
        <dbReference type="ARBA" id="ARBA00022695"/>
    </source>
</evidence>
<evidence type="ECO:0000256" key="5">
    <source>
        <dbReference type="ARBA" id="ARBA00022723"/>
    </source>
</evidence>
<evidence type="ECO:0000256" key="1">
    <source>
        <dbReference type="ARBA" id="ARBA00001946"/>
    </source>
</evidence>
<evidence type="ECO:0000256" key="10">
    <source>
        <dbReference type="SAM" id="MobiDB-lite"/>
    </source>
</evidence>
<dbReference type="AlphaFoldDB" id="A0A1R1XYF4"/>
<evidence type="ECO:0000256" key="2">
    <source>
        <dbReference type="ARBA" id="ARBA00009747"/>
    </source>
</evidence>
<feature type="compositionally biased region" description="Polar residues" evidence="10">
    <location>
        <begin position="907"/>
        <end position="916"/>
    </location>
</feature>
<keyword evidence="4" id="KW-0548">Nucleotidyltransferase</keyword>
<keyword evidence="12" id="KW-1185">Reference proteome</keyword>
<dbReference type="InterPro" id="IPR003846">
    <property type="entry name" value="SelO"/>
</dbReference>
<comment type="caution">
    <text evidence="11">The sequence shown here is derived from an EMBL/GenBank/DDBJ whole genome shotgun (WGS) entry which is preliminary data.</text>
</comment>
<proteinExistence type="inferred from homology"/>
<keyword evidence="6" id="KW-0547">Nucleotide-binding</keyword>
<feature type="compositionally biased region" description="Low complexity" evidence="10">
    <location>
        <begin position="892"/>
        <end position="906"/>
    </location>
</feature>
<feature type="region of interest" description="Disordered" evidence="10">
    <location>
        <begin position="262"/>
        <end position="293"/>
    </location>
</feature>
<name>A0A1R1XYF4_9FUNG</name>
<keyword evidence="5" id="KW-0479">Metal-binding</keyword>
<evidence type="ECO:0000313" key="12">
    <source>
        <dbReference type="Proteomes" id="UP000187429"/>
    </source>
</evidence>
<comment type="similarity">
    <text evidence="2">Belongs to the SELO family.</text>
</comment>